<organism evidence="2 3">
    <name type="scientific">Sphaerisporangium melleum</name>
    <dbReference type="NCBI Taxonomy" id="321316"/>
    <lineage>
        <taxon>Bacteria</taxon>
        <taxon>Bacillati</taxon>
        <taxon>Actinomycetota</taxon>
        <taxon>Actinomycetes</taxon>
        <taxon>Streptosporangiales</taxon>
        <taxon>Streptosporangiaceae</taxon>
        <taxon>Sphaerisporangium</taxon>
    </lineage>
</organism>
<proteinExistence type="predicted"/>
<keyword evidence="3" id="KW-1185">Reference proteome</keyword>
<keyword evidence="1" id="KW-1133">Transmembrane helix</keyword>
<comment type="caution">
    <text evidence="2">The sequence shown here is derived from an EMBL/GenBank/DDBJ whole genome shotgun (WGS) entry which is preliminary data.</text>
</comment>
<keyword evidence="1" id="KW-0472">Membrane</keyword>
<gene>
    <name evidence="2" type="ORF">GCM10007964_15050</name>
</gene>
<dbReference type="RefSeq" id="WP_189162195.1">
    <property type="nucleotide sequence ID" value="NZ_BMNT01000006.1"/>
</dbReference>
<evidence type="ECO:0000313" key="2">
    <source>
        <dbReference type="EMBL" id="GGK73206.1"/>
    </source>
</evidence>
<sequence>MPSRPAATVFWALALLVAGIAGVALCLATVPVIAERPPPDLLDSSLLIPVFLGLALLTALMEKATGRKDFRWGFVAPVPFLVWFVASVVRSGDEQGLWPIGMVFLVVLTLVHAGIALAAVAIVPRPRRPSGR</sequence>
<evidence type="ECO:0000313" key="3">
    <source>
        <dbReference type="Proteomes" id="UP000645217"/>
    </source>
</evidence>
<evidence type="ECO:0000256" key="1">
    <source>
        <dbReference type="SAM" id="Phobius"/>
    </source>
</evidence>
<dbReference type="Proteomes" id="UP000645217">
    <property type="component" value="Unassembled WGS sequence"/>
</dbReference>
<dbReference type="EMBL" id="BMNT01000006">
    <property type="protein sequence ID" value="GGK73206.1"/>
    <property type="molecule type" value="Genomic_DNA"/>
</dbReference>
<protein>
    <submittedName>
        <fullName evidence="2">Uncharacterized protein</fullName>
    </submittedName>
</protein>
<dbReference type="AlphaFoldDB" id="A0A917VGI6"/>
<reference evidence="2" key="1">
    <citation type="journal article" date="2014" name="Int. J. Syst. Evol. Microbiol.">
        <title>Complete genome sequence of Corynebacterium casei LMG S-19264T (=DSM 44701T), isolated from a smear-ripened cheese.</title>
        <authorList>
            <consortium name="US DOE Joint Genome Institute (JGI-PGF)"/>
            <person name="Walter F."/>
            <person name="Albersmeier A."/>
            <person name="Kalinowski J."/>
            <person name="Ruckert C."/>
        </authorList>
    </citation>
    <scope>NUCLEOTIDE SEQUENCE</scope>
    <source>
        <strain evidence="2">JCM 13064</strain>
    </source>
</reference>
<keyword evidence="1" id="KW-0812">Transmembrane</keyword>
<accession>A0A917VGI6</accession>
<feature type="transmembrane region" description="Helical" evidence="1">
    <location>
        <begin position="44"/>
        <end position="60"/>
    </location>
</feature>
<feature type="transmembrane region" description="Helical" evidence="1">
    <location>
        <begin position="97"/>
        <end position="123"/>
    </location>
</feature>
<name>A0A917VGI6_9ACTN</name>
<reference evidence="2" key="2">
    <citation type="submission" date="2020-09" db="EMBL/GenBank/DDBJ databases">
        <authorList>
            <person name="Sun Q."/>
            <person name="Ohkuma M."/>
        </authorList>
    </citation>
    <scope>NUCLEOTIDE SEQUENCE</scope>
    <source>
        <strain evidence="2">JCM 13064</strain>
    </source>
</reference>
<feature type="transmembrane region" description="Helical" evidence="1">
    <location>
        <begin position="72"/>
        <end position="91"/>
    </location>
</feature>